<dbReference type="RefSeq" id="WP_209628535.1">
    <property type="nucleotide sequence ID" value="NZ_PRDG01000005.1"/>
</dbReference>
<dbReference type="Proteomes" id="UP001519296">
    <property type="component" value="Unassembled WGS sequence"/>
</dbReference>
<reference evidence="1 2" key="1">
    <citation type="submission" date="2018-02" db="EMBL/GenBank/DDBJ databases">
        <title>Draft genome sequence of Streptococcus oricebi CCUG 70868T type strain.</title>
        <authorList>
            <person name="Mendez V."/>
            <person name="Salva-Serra F."/>
            <person name="Jaen-Luchoro D."/>
            <person name="Gonzales-Siles L."/>
            <person name="Karlsson R."/>
            <person name="Engstrom-Jakobsson H."/>
            <person name="Busquets A."/>
            <person name="Gomila M."/>
            <person name="Pineiro-Iglesias B."/>
            <person name="Bennasar-Figueras A."/>
            <person name="Seeger M."/>
            <person name="Moore E."/>
        </authorList>
    </citation>
    <scope>NUCLEOTIDE SEQUENCE [LARGE SCALE GENOMIC DNA]</scope>
    <source>
        <strain evidence="1 2">CCUG 70868</strain>
    </source>
</reference>
<sequence length="86" mass="10344">MEKRLVTKEAIKAKERGLFEFEEDCRWQEKDFLNQAEELQARRSLLKRVLADERDKIIDLISHFSTDYYSASYDELVEPLDQQFVK</sequence>
<dbReference type="EMBL" id="PRDG01000005">
    <property type="protein sequence ID" value="MBP2623987.1"/>
    <property type="molecule type" value="Genomic_DNA"/>
</dbReference>
<proteinExistence type="predicted"/>
<gene>
    <name evidence="1" type="ORF">C4K46_08555</name>
</gene>
<keyword evidence="2" id="KW-1185">Reference proteome</keyword>
<evidence type="ECO:0008006" key="3">
    <source>
        <dbReference type="Google" id="ProtNLM"/>
    </source>
</evidence>
<name>A0ABS5B570_9STRE</name>
<accession>A0ABS5B570</accession>
<protein>
    <recommendedName>
        <fullName evidence="3">Transcriptional regulator</fullName>
    </recommendedName>
</protein>
<evidence type="ECO:0000313" key="2">
    <source>
        <dbReference type="Proteomes" id="UP001519296"/>
    </source>
</evidence>
<comment type="caution">
    <text evidence="1">The sequence shown here is derived from an EMBL/GenBank/DDBJ whole genome shotgun (WGS) entry which is preliminary data.</text>
</comment>
<organism evidence="1 2">
    <name type="scientific">Streptococcus oricebi</name>
    <dbReference type="NCBI Taxonomy" id="1547447"/>
    <lineage>
        <taxon>Bacteria</taxon>
        <taxon>Bacillati</taxon>
        <taxon>Bacillota</taxon>
        <taxon>Bacilli</taxon>
        <taxon>Lactobacillales</taxon>
        <taxon>Streptococcaceae</taxon>
        <taxon>Streptococcus</taxon>
    </lineage>
</organism>
<evidence type="ECO:0000313" key="1">
    <source>
        <dbReference type="EMBL" id="MBP2623987.1"/>
    </source>
</evidence>